<feature type="compositionally biased region" description="Acidic residues" evidence="2">
    <location>
        <begin position="52"/>
        <end position="64"/>
    </location>
</feature>
<evidence type="ECO:0000313" key="3">
    <source>
        <dbReference type="EMBL" id="GER28473.1"/>
    </source>
</evidence>
<feature type="compositionally biased region" description="Basic and acidic residues" evidence="2">
    <location>
        <begin position="97"/>
        <end position="117"/>
    </location>
</feature>
<evidence type="ECO:0000256" key="2">
    <source>
        <dbReference type="SAM" id="MobiDB-lite"/>
    </source>
</evidence>
<feature type="region of interest" description="Disordered" evidence="2">
    <location>
        <begin position="48"/>
        <end position="117"/>
    </location>
</feature>
<dbReference type="AlphaFoldDB" id="A0A5A7P6N7"/>
<name>A0A5A7P6N7_STRAF</name>
<feature type="non-terminal residue" evidence="3">
    <location>
        <position position="367"/>
    </location>
</feature>
<evidence type="ECO:0000256" key="1">
    <source>
        <dbReference type="SAM" id="Coils"/>
    </source>
</evidence>
<accession>A0A5A7P6N7</accession>
<protein>
    <submittedName>
        <fullName evidence="3">Spindle pole body component 110</fullName>
    </submittedName>
</protein>
<sequence>SLPCASTNAKKSTPAYKSWWHQVHGGYLERHIEDLLASKFKVISSKDKELVVDEGDPASEDDDALLARIPGNSKRKSGSTSLVESSNPDRHWKRTKRTTDSSQHVEKTVENQHETEDLIAKAQRDVFGSDDDEESQDDEATSLANVPTCAKKLTAQQNLHTPAASEFKGEKFILDRQKKYLQGMWHDLRDKVMATPIDFLSSIKEEVSLVFDAMRQCDKCDLSTIESSFKVLFDNADSYDGVRSKSSEKATKEHIARQLAEAKDRLCEDKAKEDTESNQVKSTQDELKRVTEELEQLKTKAETLSKTLKQQQESLDSAKGQVKLTQENILTISSVPSLDEEVVEQLKMLKSNLKATKEKLGSLNLFV</sequence>
<dbReference type="OrthoDB" id="913267at2759"/>
<comment type="caution">
    <text evidence="3">The sequence shown here is derived from an EMBL/GenBank/DDBJ whole genome shotgun (WGS) entry which is preliminary data.</text>
</comment>
<feature type="non-terminal residue" evidence="3">
    <location>
        <position position="1"/>
    </location>
</feature>
<keyword evidence="1" id="KW-0175">Coiled coil</keyword>
<feature type="coiled-coil region" evidence="1">
    <location>
        <begin position="273"/>
        <end position="328"/>
    </location>
</feature>
<keyword evidence="4" id="KW-1185">Reference proteome</keyword>
<reference evidence="4" key="1">
    <citation type="journal article" date="2019" name="Curr. Biol.">
        <title>Genome Sequence of Striga asiatica Provides Insight into the Evolution of Plant Parasitism.</title>
        <authorList>
            <person name="Yoshida S."/>
            <person name="Kim S."/>
            <person name="Wafula E.K."/>
            <person name="Tanskanen J."/>
            <person name="Kim Y.M."/>
            <person name="Honaas L."/>
            <person name="Yang Z."/>
            <person name="Spallek T."/>
            <person name="Conn C.E."/>
            <person name="Ichihashi Y."/>
            <person name="Cheong K."/>
            <person name="Cui S."/>
            <person name="Der J.P."/>
            <person name="Gundlach H."/>
            <person name="Jiao Y."/>
            <person name="Hori C."/>
            <person name="Ishida J.K."/>
            <person name="Kasahara H."/>
            <person name="Kiba T."/>
            <person name="Kim M.S."/>
            <person name="Koo N."/>
            <person name="Laohavisit A."/>
            <person name="Lee Y.H."/>
            <person name="Lumba S."/>
            <person name="McCourt P."/>
            <person name="Mortimer J.C."/>
            <person name="Mutuku J.M."/>
            <person name="Nomura T."/>
            <person name="Sasaki-Sekimoto Y."/>
            <person name="Seto Y."/>
            <person name="Wang Y."/>
            <person name="Wakatake T."/>
            <person name="Sakakibara H."/>
            <person name="Demura T."/>
            <person name="Yamaguchi S."/>
            <person name="Yoneyama K."/>
            <person name="Manabe R.I."/>
            <person name="Nelson D.C."/>
            <person name="Schulman A.H."/>
            <person name="Timko M.P."/>
            <person name="dePamphilis C.W."/>
            <person name="Choi D."/>
            <person name="Shirasu K."/>
        </authorList>
    </citation>
    <scope>NUCLEOTIDE SEQUENCE [LARGE SCALE GENOMIC DNA]</scope>
    <source>
        <strain evidence="4">cv. UVA1</strain>
    </source>
</reference>
<dbReference type="EMBL" id="BKCP01002558">
    <property type="protein sequence ID" value="GER28473.1"/>
    <property type="molecule type" value="Genomic_DNA"/>
</dbReference>
<organism evidence="3 4">
    <name type="scientific">Striga asiatica</name>
    <name type="common">Asiatic witchweed</name>
    <name type="synonym">Buchnera asiatica</name>
    <dbReference type="NCBI Taxonomy" id="4170"/>
    <lineage>
        <taxon>Eukaryota</taxon>
        <taxon>Viridiplantae</taxon>
        <taxon>Streptophyta</taxon>
        <taxon>Embryophyta</taxon>
        <taxon>Tracheophyta</taxon>
        <taxon>Spermatophyta</taxon>
        <taxon>Magnoliopsida</taxon>
        <taxon>eudicotyledons</taxon>
        <taxon>Gunneridae</taxon>
        <taxon>Pentapetalae</taxon>
        <taxon>asterids</taxon>
        <taxon>lamiids</taxon>
        <taxon>Lamiales</taxon>
        <taxon>Orobanchaceae</taxon>
        <taxon>Buchnereae</taxon>
        <taxon>Striga</taxon>
    </lineage>
</organism>
<proteinExistence type="predicted"/>
<gene>
    <name evidence="3" type="ORF">STAS_04255</name>
</gene>
<evidence type="ECO:0000313" key="4">
    <source>
        <dbReference type="Proteomes" id="UP000325081"/>
    </source>
</evidence>
<dbReference type="Proteomes" id="UP000325081">
    <property type="component" value="Unassembled WGS sequence"/>
</dbReference>